<reference evidence="1 2" key="1">
    <citation type="submission" date="2020-12" db="EMBL/GenBank/DDBJ databases">
        <title>Whole genome sequences of gut porcine anaerobes.</title>
        <authorList>
            <person name="Kubasova T."/>
            <person name="Jahodarova E."/>
            <person name="Rychlik I."/>
        </authorList>
    </citation>
    <scope>NUCLEOTIDE SEQUENCE [LARGE SCALE GENOMIC DNA]</scope>
    <source>
        <strain evidence="1 2">An925</strain>
    </source>
</reference>
<evidence type="ECO:0008006" key="3">
    <source>
        <dbReference type="Google" id="ProtNLM"/>
    </source>
</evidence>
<comment type="caution">
    <text evidence="1">The sequence shown here is derived from an EMBL/GenBank/DDBJ whole genome shotgun (WGS) entry which is preliminary data.</text>
</comment>
<proteinExistence type="predicted"/>
<dbReference type="RefSeq" id="WP_301637607.1">
    <property type="nucleotide sequence ID" value="NZ_JADYTN010000005.1"/>
</dbReference>
<keyword evidence="2" id="KW-1185">Reference proteome</keyword>
<evidence type="ECO:0000313" key="2">
    <source>
        <dbReference type="Proteomes" id="UP001200470"/>
    </source>
</evidence>
<accession>A0ABS9CDU4</accession>
<sequence>MKKKYDDSIDYINGYPISEVWGTYHYLAREIAPRLKAFKAHKKHGWPEDFENQEDWNKAIQKMIDAFELVKDYSPSYEEDILTVEQGLELFCKYYRDLSD</sequence>
<dbReference type="Proteomes" id="UP001200470">
    <property type="component" value="Unassembled WGS sequence"/>
</dbReference>
<gene>
    <name evidence="1" type="ORF">I6E12_03500</name>
</gene>
<protein>
    <recommendedName>
        <fullName evidence="3">HEPN domain-containing protein</fullName>
    </recommendedName>
</protein>
<name>A0ABS9CDU4_9BACT</name>
<dbReference type="EMBL" id="JADYTN010000005">
    <property type="protein sequence ID" value="MCF2563176.1"/>
    <property type="molecule type" value="Genomic_DNA"/>
</dbReference>
<organism evidence="1 2">
    <name type="scientific">Xylanibacter brevis</name>
    <dbReference type="NCBI Taxonomy" id="83231"/>
    <lineage>
        <taxon>Bacteria</taxon>
        <taxon>Pseudomonadati</taxon>
        <taxon>Bacteroidota</taxon>
        <taxon>Bacteroidia</taxon>
        <taxon>Bacteroidales</taxon>
        <taxon>Prevotellaceae</taxon>
        <taxon>Xylanibacter</taxon>
    </lineage>
</organism>
<evidence type="ECO:0000313" key="1">
    <source>
        <dbReference type="EMBL" id="MCF2563176.1"/>
    </source>
</evidence>